<feature type="region of interest" description="Disordered" evidence="1">
    <location>
        <begin position="71"/>
        <end position="105"/>
    </location>
</feature>
<gene>
    <name evidence="2" type="ORF">FHU33_2031</name>
</gene>
<dbReference type="EMBL" id="VFQE01000001">
    <property type="protein sequence ID" value="TQN42625.1"/>
    <property type="molecule type" value="Genomic_DNA"/>
</dbReference>
<keyword evidence="3" id="KW-1185">Reference proteome</keyword>
<feature type="compositionally biased region" description="Low complexity" evidence="1">
    <location>
        <begin position="76"/>
        <end position="87"/>
    </location>
</feature>
<comment type="caution">
    <text evidence="2">The sequence shown here is derived from an EMBL/GenBank/DDBJ whole genome shotgun (WGS) entry which is preliminary data.</text>
</comment>
<dbReference type="OrthoDB" id="5190959at2"/>
<organism evidence="2 3">
    <name type="scientific">Blastococcus colisei</name>
    <dbReference type="NCBI Taxonomy" id="1564162"/>
    <lineage>
        <taxon>Bacteria</taxon>
        <taxon>Bacillati</taxon>
        <taxon>Actinomycetota</taxon>
        <taxon>Actinomycetes</taxon>
        <taxon>Geodermatophilales</taxon>
        <taxon>Geodermatophilaceae</taxon>
        <taxon>Blastococcus</taxon>
    </lineage>
</organism>
<evidence type="ECO:0000256" key="1">
    <source>
        <dbReference type="SAM" id="MobiDB-lite"/>
    </source>
</evidence>
<dbReference type="RefSeq" id="WP_142025236.1">
    <property type="nucleotide sequence ID" value="NZ_VFQE01000001.1"/>
</dbReference>
<evidence type="ECO:0000313" key="2">
    <source>
        <dbReference type="EMBL" id="TQN42625.1"/>
    </source>
</evidence>
<proteinExistence type="predicted"/>
<dbReference type="AlphaFoldDB" id="A0A543PEW4"/>
<accession>A0A543PEW4</accession>
<name>A0A543PEW4_9ACTN</name>
<evidence type="ECO:0000313" key="3">
    <source>
        <dbReference type="Proteomes" id="UP000319865"/>
    </source>
</evidence>
<sequence>MPSGTGRPQGDRAARARRTGGAVVLAALGAVGLAACGDSPEGEVSTVTLEDLRELEDDVAALEERVAVLEGAQLGPATTTSPAAPSSEAGDGPDTTFLSDPSGSLGEEVTVTATIRSATVSDIGSVFRLADGTGRSVPVVSATPTGALADGDVVEVSGTVLRIEESTFEQDFGIAPDELVEEPDRWLRENEGDVAISADRVAIVQEEQGS</sequence>
<reference evidence="2 3" key="1">
    <citation type="submission" date="2019-06" db="EMBL/GenBank/DDBJ databases">
        <title>Sequencing the genomes of 1000 actinobacteria strains.</title>
        <authorList>
            <person name="Klenk H.-P."/>
        </authorList>
    </citation>
    <scope>NUCLEOTIDE SEQUENCE [LARGE SCALE GENOMIC DNA]</scope>
    <source>
        <strain evidence="2 3">DSM 46837</strain>
    </source>
</reference>
<dbReference type="Proteomes" id="UP000319865">
    <property type="component" value="Unassembled WGS sequence"/>
</dbReference>
<protein>
    <submittedName>
        <fullName evidence="2">Uncharacterized protein</fullName>
    </submittedName>
</protein>